<dbReference type="InterPro" id="IPR001563">
    <property type="entry name" value="Peptidase_S10"/>
</dbReference>
<gene>
    <name evidence="2" type="ORF">QJS04_geneDACA009029</name>
</gene>
<evidence type="ECO:0000313" key="2">
    <source>
        <dbReference type="EMBL" id="KAK1267011.1"/>
    </source>
</evidence>
<dbReference type="GO" id="GO:0004185">
    <property type="term" value="F:serine-type carboxypeptidase activity"/>
    <property type="evidence" value="ECO:0007669"/>
    <property type="project" value="InterPro"/>
</dbReference>
<evidence type="ECO:0000313" key="3">
    <source>
        <dbReference type="Proteomes" id="UP001179952"/>
    </source>
</evidence>
<reference evidence="2" key="2">
    <citation type="submission" date="2023-06" db="EMBL/GenBank/DDBJ databases">
        <authorList>
            <person name="Ma L."/>
            <person name="Liu K.-W."/>
            <person name="Li Z."/>
            <person name="Hsiao Y.-Y."/>
            <person name="Qi Y."/>
            <person name="Fu T."/>
            <person name="Tang G."/>
            <person name="Zhang D."/>
            <person name="Sun W.-H."/>
            <person name="Liu D.-K."/>
            <person name="Li Y."/>
            <person name="Chen G.-Z."/>
            <person name="Liu X.-D."/>
            <person name="Liao X.-Y."/>
            <person name="Jiang Y.-T."/>
            <person name="Yu X."/>
            <person name="Hao Y."/>
            <person name="Huang J."/>
            <person name="Zhao X.-W."/>
            <person name="Ke S."/>
            <person name="Chen Y.-Y."/>
            <person name="Wu W.-L."/>
            <person name="Hsu J.-L."/>
            <person name="Lin Y.-F."/>
            <person name="Huang M.-D."/>
            <person name="Li C.-Y."/>
            <person name="Huang L."/>
            <person name="Wang Z.-W."/>
            <person name="Zhao X."/>
            <person name="Zhong W.-Y."/>
            <person name="Peng D.-H."/>
            <person name="Ahmad S."/>
            <person name="Lan S."/>
            <person name="Zhang J.-S."/>
            <person name="Tsai W.-C."/>
            <person name="Van De Peer Y."/>
            <person name="Liu Z.-J."/>
        </authorList>
    </citation>
    <scope>NUCLEOTIDE SEQUENCE</scope>
    <source>
        <strain evidence="2">SCP</strain>
        <tissue evidence="2">Leaves</tissue>
    </source>
</reference>
<keyword evidence="2" id="KW-0121">Carboxypeptidase</keyword>
<dbReference type="EMBL" id="JAUJYN010000007">
    <property type="protein sequence ID" value="KAK1267011.1"/>
    <property type="molecule type" value="Genomic_DNA"/>
</dbReference>
<reference evidence="2" key="1">
    <citation type="journal article" date="2023" name="Nat. Commun.">
        <title>Diploid and tetraploid genomes of Acorus and the evolution of monocots.</title>
        <authorList>
            <person name="Ma L."/>
            <person name="Liu K.W."/>
            <person name="Li Z."/>
            <person name="Hsiao Y.Y."/>
            <person name="Qi Y."/>
            <person name="Fu T."/>
            <person name="Tang G.D."/>
            <person name="Zhang D."/>
            <person name="Sun W.H."/>
            <person name="Liu D.K."/>
            <person name="Li Y."/>
            <person name="Chen G.Z."/>
            <person name="Liu X.D."/>
            <person name="Liao X.Y."/>
            <person name="Jiang Y.T."/>
            <person name="Yu X."/>
            <person name="Hao Y."/>
            <person name="Huang J."/>
            <person name="Zhao X.W."/>
            <person name="Ke S."/>
            <person name="Chen Y.Y."/>
            <person name="Wu W.L."/>
            <person name="Hsu J.L."/>
            <person name="Lin Y.F."/>
            <person name="Huang M.D."/>
            <person name="Li C.Y."/>
            <person name="Huang L."/>
            <person name="Wang Z.W."/>
            <person name="Zhao X."/>
            <person name="Zhong W.Y."/>
            <person name="Peng D.H."/>
            <person name="Ahmad S."/>
            <person name="Lan S."/>
            <person name="Zhang J.S."/>
            <person name="Tsai W.C."/>
            <person name="Van de Peer Y."/>
            <person name="Liu Z.J."/>
        </authorList>
    </citation>
    <scope>NUCLEOTIDE SEQUENCE</scope>
    <source>
        <strain evidence="2">SCP</strain>
    </source>
</reference>
<dbReference type="InterPro" id="IPR029058">
    <property type="entry name" value="AB_hydrolase_fold"/>
</dbReference>
<accession>A0AAV9ASA0</accession>
<dbReference type="FunFam" id="3.40.50.11320:FF:000005">
    <property type="entry name" value="Carboxypeptidase"/>
    <property type="match status" value="1"/>
</dbReference>
<keyword evidence="3" id="KW-1185">Reference proteome</keyword>
<evidence type="ECO:0000256" key="1">
    <source>
        <dbReference type="ARBA" id="ARBA00009431"/>
    </source>
</evidence>
<proteinExistence type="inferred from homology"/>
<dbReference type="GO" id="GO:0006508">
    <property type="term" value="P:proteolysis"/>
    <property type="evidence" value="ECO:0007669"/>
    <property type="project" value="InterPro"/>
</dbReference>
<organism evidence="2 3">
    <name type="scientific">Acorus gramineus</name>
    <name type="common">Dwarf sweet flag</name>
    <dbReference type="NCBI Taxonomy" id="55184"/>
    <lineage>
        <taxon>Eukaryota</taxon>
        <taxon>Viridiplantae</taxon>
        <taxon>Streptophyta</taxon>
        <taxon>Embryophyta</taxon>
        <taxon>Tracheophyta</taxon>
        <taxon>Spermatophyta</taxon>
        <taxon>Magnoliopsida</taxon>
        <taxon>Liliopsida</taxon>
        <taxon>Acoraceae</taxon>
        <taxon>Acorus</taxon>
    </lineage>
</organism>
<sequence length="104" mass="11363">MMTVVTFKHGSGDQDSVVPLLGSRTIVKELAQDMNFKVTVPYGAWFHEDQVGGWATEYGNLLTFATVRGASHMVSYAQPARALRLFQSFVNGQRLPDTANPSSG</sequence>
<name>A0AAV9ASA0_ACOGR</name>
<comment type="similarity">
    <text evidence="1">Belongs to the peptidase S10 family.</text>
</comment>
<dbReference type="AlphaFoldDB" id="A0AAV9ASA0"/>
<dbReference type="Pfam" id="PF00450">
    <property type="entry name" value="Peptidase_S10"/>
    <property type="match status" value="1"/>
</dbReference>
<dbReference type="Proteomes" id="UP001179952">
    <property type="component" value="Unassembled WGS sequence"/>
</dbReference>
<protein>
    <submittedName>
        <fullName evidence="2">Serine carboxypeptidase-like 42</fullName>
    </submittedName>
</protein>
<dbReference type="Gene3D" id="3.40.50.11320">
    <property type="match status" value="1"/>
</dbReference>
<comment type="caution">
    <text evidence="2">The sequence shown here is derived from an EMBL/GenBank/DDBJ whole genome shotgun (WGS) entry which is preliminary data.</text>
</comment>
<keyword evidence="2" id="KW-0378">Hydrolase</keyword>
<dbReference type="SUPFAM" id="SSF53474">
    <property type="entry name" value="alpha/beta-Hydrolases"/>
    <property type="match status" value="1"/>
</dbReference>
<keyword evidence="2" id="KW-0645">Protease</keyword>